<reference evidence="5 7" key="1">
    <citation type="journal article" date="2008" name="Science">
        <title>The Physcomitrella genome reveals evolutionary insights into the conquest of land by plants.</title>
        <authorList>
            <person name="Rensing S."/>
            <person name="Lang D."/>
            <person name="Zimmer A."/>
            <person name="Terry A."/>
            <person name="Salamov A."/>
            <person name="Shapiro H."/>
            <person name="Nishiyama T."/>
            <person name="Perroud P.-F."/>
            <person name="Lindquist E."/>
            <person name="Kamisugi Y."/>
            <person name="Tanahashi T."/>
            <person name="Sakakibara K."/>
            <person name="Fujita T."/>
            <person name="Oishi K."/>
            <person name="Shin-I T."/>
            <person name="Kuroki Y."/>
            <person name="Toyoda A."/>
            <person name="Suzuki Y."/>
            <person name="Hashimoto A."/>
            <person name="Yamaguchi K."/>
            <person name="Sugano A."/>
            <person name="Kohara Y."/>
            <person name="Fujiyama A."/>
            <person name="Anterola A."/>
            <person name="Aoki S."/>
            <person name="Ashton N."/>
            <person name="Barbazuk W.B."/>
            <person name="Barker E."/>
            <person name="Bennetzen J."/>
            <person name="Bezanilla M."/>
            <person name="Blankenship R."/>
            <person name="Cho S.H."/>
            <person name="Dutcher S."/>
            <person name="Estelle M."/>
            <person name="Fawcett J.A."/>
            <person name="Gundlach H."/>
            <person name="Hanada K."/>
            <person name="Heyl A."/>
            <person name="Hicks K.A."/>
            <person name="Hugh J."/>
            <person name="Lohr M."/>
            <person name="Mayer K."/>
            <person name="Melkozernov A."/>
            <person name="Murata T."/>
            <person name="Nelson D."/>
            <person name="Pils B."/>
            <person name="Prigge M."/>
            <person name="Reiss B."/>
            <person name="Renner T."/>
            <person name="Rombauts S."/>
            <person name="Rushton P."/>
            <person name="Sanderfoot A."/>
            <person name="Schween G."/>
            <person name="Shiu S.-H."/>
            <person name="Stueber K."/>
            <person name="Theodoulou F.L."/>
            <person name="Tu H."/>
            <person name="Van de Peer Y."/>
            <person name="Verrier P.J."/>
            <person name="Waters E."/>
            <person name="Wood A."/>
            <person name="Yang L."/>
            <person name="Cove D."/>
            <person name="Cuming A."/>
            <person name="Hasebe M."/>
            <person name="Lucas S."/>
            <person name="Mishler D.B."/>
            <person name="Reski R."/>
            <person name="Grigoriev I."/>
            <person name="Quatrano R.S."/>
            <person name="Boore J.L."/>
        </authorList>
    </citation>
    <scope>NUCLEOTIDE SEQUENCE [LARGE SCALE GENOMIC DNA]</scope>
    <source>
        <strain evidence="6 7">cv. Gransden 2004</strain>
    </source>
</reference>
<dbReference type="SMART" id="SM00100">
    <property type="entry name" value="cNMP"/>
    <property type="match status" value="1"/>
</dbReference>
<dbReference type="AlphaFoldDB" id="A0A2K1JCW3"/>
<keyword evidence="3" id="KW-0812">Transmembrane</keyword>
<keyword evidence="1" id="KW-1071">Ligand-gated ion channel</keyword>
<dbReference type="EMBL" id="ABEU02000015">
    <property type="protein sequence ID" value="PNR39348.1"/>
    <property type="molecule type" value="Genomic_DNA"/>
</dbReference>
<feature type="transmembrane region" description="Helical" evidence="3">
    <location>
        <begin position="208"/>
        <end position="227"/>
    </location>
</feature>
<protein>
    <recommendedName>
        <fullName evidence="4">Cyclic nucleotide-binding domain-containing protein</fullName>
    </recommendedName>
</protein>
<feature type="transmembrane region" description="Helical" evidence="3">
    <location>
        <begin position="281"/>
        <end position="302"/>
    </location>
</feature>
<dbReference type="PROSITE" id="PS50042">
    <property type="entry name" value="CNMP_BINDING_3"/>
    <property type="match status" value="1"/>
</dbReference>
<dbReference type="SUPFAM" id="SSF81324">
    <property type="entry name" value="Voltage-gated potassium channels"/>
    <property type="match status" value="1"/>
</dbReference>
<keyword evidence="2" id="KW-0407">Ion channel</keyword>
<dbReference type="SUPFAM" id="SSF51206">
    <property type="entry name" value="cAMP-binding domain-like"/>
    <property type="match status" value="1"/>
</dbReference>
<reference evidence="5 7" key="2">
    <citation type="journal article" date="2018" name="Plant J.">
        <title>The Physcomitrella patens chromosome-scale assembly reveals moss genome structure and evolution.</title>
        <authorList>
            <person name="Lang D."/>
            <person name="Ullrich K.K."/>
            <person name="Murat F."/>
            <person name="Fuchs J."/>
            <person name="Jenkins J."/>
            <person name="Haas F.B."/>
            <person name="Piednoel M."/>
            <person name="Gundlach H."/>
            <person name="Van Bel M."/>
            <person name="Meyberg R."/>
            <person name="Vives C."/>
            <person name="Morata J."/>
            <person name="Symeonidi A."/>
            <person name="Hiss M."/>
            <person name="Muchero W."/>
            <person name="Kamisugi Y."/>
            <person name="Saleh O."/>
            <person name="Blanc G."/>
            <person name="Decker E.L."/>
            <person name="van Gessel N."/>
            <person name="Grimwood J."/>
            <person name="Hayes R.D."/>
            <person name="Graham S.W."/>
            <person name="Gunter L.E."/>
            <person name="McDaniel S.F."/>
            <person name="Hoernstein S.N.W."/>
            <person name="Larsson A."/>
            <person name="Li F.W."/>
            <person name="Perroud P.F."/>
            <person name="Phillips J."/>
            <person name="Ranjan P."/>
            <person name="Rokshar D.S."/>
            <person name="Rothfels C.J."/>
            <person name="Schneider L."/>
            <person name="Shu S."/>
            <person name="Stevenson D.W."/>
            <person name="Thummler F."/>
            <person name="Tillich M."/>
            <person name="Villarreal Aguilar J.C."/>
            <person name="Widiez T."/>
            <person name="Wong G.K."/>
            <person name="Wymore A."/>
            <person name="Zhang Y."/>
            <person name="Zimmer A.D."/>
            <person name="Quatrano R.S."/>
            <person name="Mayer K.F.X."/>
            <person name="Goodstein D."/>
            <person name="Casacuberta J.M."/>
            <person name="Vandepoele K."/>
            <person name="Reski R."/>
            <person name="Cuming A.C."/>
            <person name="Tuskan G.A."/>
            <person name="Maumus F."/>
            <person name="Salse J."/>
            <person name="Schmutz J."/>
            <person name="Rensing S.A."/>
        </authorList>
    </citation>
    <scope>NUCLEOTIDE SEQUENCE [LARGE SCALE GENOMIC DNA]</scope>
    <source>
        <strain evidence="6 7">cv. Gransden 2004</strain>
    </source>
</reference>
<evidence type="ECO:0000259" key="4">
    <source>
        <dbReference type="PROSITE" id="PS50042"/>
    </source>
</evidence>
<organism evidence="5">
    <name type="scientific">Physcomitrium patens</name>
    <name type="common">Spreading-leaved earth moss</name>
    <name type="synonym">Physcomitrella patens</name>
    <dbReference type="NCBI Taxonomy" id="3218"/>
    <lineage>
        <taxon>Eukaryota</taxon>
        <taxon>Viridiplantae</taxon>
        <taxon>Streptophyta</taxon>
        <taxon>Embryophyta</taxon>
        <taxon>Bryophyta</taxon>
        <taxon>Bryophytina</taxon>
        <taxon>Bryopsida</taxon>
        <taxon>Funariidae</taxon>
        <taxon>Funariales</taxon>
        <taxon>Funariaceae</taxon>
        <taxon>Physcomitrium</taxon>
    </lineage>
</organism>
<dbReference type="OMA" id="EEMTWIE"/>
<feature type="transmembrane region" description="Helical" evidence="3">
    <location>
        <begin position="392"/>
        <end position="411"/>
    </location>
</feature>
<proteinExistence type="predicted"/>
<reference evidence="6" key="3">
    <citation type="submission" date="2020-12" db="UniProtKB">
        <authorList>
            <consortium name="EnsemblPlants"/>
        </authorList>
    </citation>
    <scope>IDENTIFICATION</scope>
</reference>
<dbReference type="EnsemblPlants" id="Pp3c15_11518V3.1">
    <property type="protein sequence ID" value="Pp3c15_11518V3.1"/>
    <property type="gene ID" value="Pp3c15_11518"/>
</dbReference>
<dbReference type="Gramene" id="Pp3c15_11518V3.1">
    <property type="protein sequence ID" value="Pp3c15_11518V3.1"/>
    <property type="gene ID" value="Pp3c15_11518"/>
</dbReference>
<evidence type="ECO:0000313" key="6">
    <source>
        <dbReference type="EnsemblPlants" id="Pp3c15_11518V3.1"/>
    </source>
</evidence>
<evidence type="ECO:0000313" key="7">
    <source>
        <dbReference type="Proteomes" id="UP000006727"/>
    </source>
</evidence>
<dbReference type="PANTHER" id="PTHR45651:SF14">
    <property type="entry name" value="CYCLIC NUCLEOTIDE-GATED ION CHANNEL 4"/>
    <property type="match status" value="1"/>
</dbReference>
<dbReference type="InterPro" id="IPR014710">
    <property type="entry name" value="RmlC-like_jellyroll"/>
</dbReference>
<evidence type="ECO:0000313" key="5">
    <source>
        <dbReference type="EMBL" id="PNR39348.1"/>
    </source>
</evidence>
<keyword evidence="3" id="KW-1133">Transmembrane helix</keyword>
<dbReference type="InterPro" id="IPR000595">
    <property type="entry name" value="cNMP-bd_dom"/>
</dbReference>
<feature type="transmembrane region" description="Helical" evidence="3">
    <location>
        <begin position="149"/>
        <end position="171"/>
    </location>
</feature>
<gene>
    <name evidence="6" type="primary">LOC112292779</name>
    <name evidence="5" type="ORF">PHYPA_019626</name>
</gene>
<feature type="transmembrane region" description="Helical" evidence="3">
    <location>
        <begin position="116"/>
        <end position="137"/>
    </location>
</feature>
<evidence type="ECO:0000256" key="1">
    <source>
        <dbReference type="ARBA" id="ARBA00023286"/>
    </source>
</evidence>
<accession>A0A2K1JCW3</accession>
<dbReference type="Gene3D" id="2.60.120.10">
    <property type="entry name" value="Jelly Rolls"/>
    <property type="match status" value="1"/>
</dbReference>
<dbReference type="OrthoDB" id="421226at2759"/>
<dbReference type="GO" id="GO:0016020">
    <property type="term" value="C:membrane"/>
    <property type="evidence" value="ECO:0007669"/>
    <property type="project" value="UniProtKB-SubCell"/>
</dbReference>
<sequence>MSAHVLSQGAIRACGSKGAASSKKMEYHRFNSYSSLDSIQSNREEILCYACSGVGPPLFHSTVCEKYPSSLETTPRTCLERRRHIGYYRTKDSKSKWIFGEVLDPRNSTIRRYNKWFLLSCVLGAAVDPLFISVLSINKDLSCLYVQKGYAIGVTILRCMVDLVYIWHMWLQLKLAYVSKKSLFLGQGELVWDARTVAIQYLRSLPQFWFDIFVILPIPQVMLWVILPNQVVKGGDTTWIMNYMLLTFLIQYVPKVLRFIFIAWRLQHVTGYIFGSASWGFVLNLAVYFCAAHVAGSIWYLLTVQRVESCIYLQCKGMTNCQVNSYMGCPNPISYGAQPSSDTNRLAWAEDPAFDFQCLKGGAHSLTGNFSFGIYSLAVPIVQDIRTPINRIVLPLFWGIMTMSSFGNALSPTPHIVEVTFSILVIICGLLLFTLLIGNIQVFLHSTTARKVKSQLRARDIEWWMRRRQLPNEIRRRVRQYERHMWAATRGIDEVATIRDLPESLRRDIKRHLCYELVRKVPLFEQVDDQILNIICERLKPKLFTKNETVLNEGEPVRQMLFIVRGNIGSSYRLRHNRTSKCVLGPSHFCGDELISWCLSKPLRDNLPLSTTTLTTLTVTEAFALDALDLKYLTQHFQHKFANENLKRAVRSHSCSWQTWAAVTIQLGWRRHRARLSLSNTIATTTPDHSYADDHSETVSINAQHDPSSRFPLTPPLRAQLRSLRLYAAILCSPKPKDYLSS</sequence>
<dbReference type="Gene3D" id="1.10.287.630">
    <property type="entry name" value="Helix hairpin bin"/>
    <property type="match status" value="1"/>
</dbReference>
<feature type="domain" description="Cyclic nucleotide-binding" evidence="4">
    <location>
        <begin position="523"/>
        <end position="633"/>
    </location>
</feature>
<dbReference type="FunCoup" id="A0A2K1JCW3">
    <property type="interactions" value="258"/>
</dbReference>
<keyword evidence="7" id="KW-1185">Reference proteome</keyword>
<feature type="transmembrane region" description="Helical" evidence="3">
    <location>
        <begin position="423"/>
        <end position="444"/>
    </location>
</feature>
<evidence type="ECO:0000256" key="3">
    <source>
        <dbReference type="SAM" id="Phobius"/>
    </source>
</evidence>
<keyword evidence="3" id="KW-0472">Membrane</keyword>
<dbReference type="GO" id="GO:0005216">
    <property type="term" value="F:monoatomic ion channel activity"/>
    <property type="evidence" value="ECO:0007669"/>
    <property type="project" value="InterPro"/>
</dbReference>
<evidence type="ECO:0000256" key="2">
    <source>
        <dbReference type="ARBA" id="ARBA00023303"/>
    </source>
</evidence>
<keyword evidence="1" id="KW-0406">Ion transport</keyword>
<dbReference type="PaxDb" id="3218-PP1S99_40V6.1"/>
<name>A0A2K1JCW3_PHYPA</name>
<dbReference type="CDD" id="cd00038">
    <property type="entry name" value="CAP_ED"/>
    <property type="match status" value="1"/>
</dbReference>
<dbReference type="PANTHER" id="PTHR45651">
    <property type="entry name" value="CYCLIC NUCLEOTIDE-GATED ION CHANNEL 15-RELATED-RELATED"/>
    <property type="match status" value="1"/>
</dbReference>
<feature type="transmembrane region" description="Helical" evidence="3">
    <location>
        <begin position="239"/>
        <end position="261"/>
    </location>
</feature>
<keyword evidence="1" id="KW-0813">Transport</keyword>
<dbReference type="InterPro" id="IPR018490">
    <property type="entry name" value="cNMP-bd_dom_sf"/>
</dbReference>
<dbReference type="Proteomes" id="UP000006727">
    <property type="component" value="Chromosome 15"/>
</dbReference>